<dbReference type="SUPFAM" id="SSF57667">
    <property type="entry name" value="beta-beta-alpha zinc fingers"/>
    <property type="match status" value="1"/>
</dbReference>
<dbReference type="PANTHER" id="PTHR40626">
    <property type="entry name" value="MIP31509P"/>
    <property type="match status" value="1"/>
</dbReference>
<dbReference type="InterPro" id="IPR051059">
    <property type="entry name" value="VerF-like"/>
</dbReference>
<evidence type="ECO:0000256" key="4">
    <source>
        <dbReference type="ARBA" id="ARBA00022771"/>
    </source>
</evidence>
<feature type="compositionally biased region" description="Polar residues" evidence="8">
    <location>
        <begin position="1"/>
        <end position="14"/>
    </location>
</feature>
<comment type="subcellular location">
    <subcellularLocation>
        <location evidence="1">Nucleus</location>
    </subcellularLocation>
</comment>
<feature type="compositionally biased region" description="Pro residues" evidence="8">
    <location>
        <begin position="86"/>
        <end position="97"/>
    </location>
</feature>
<dbReference type="Gene3D" id="3.30.160.60">
    <property type="entry name" value="Classic Zinc Finger"/>
    <property type="match status" value="2"/>
</dbReference>
<evidence type="ECO:0000256" key="2">
    <source>
        <dbReference type="ARBA" id="ARBA00022723"/>
    </source>
</evidence>
<keyword evidence="5" id="KW-0862">Zinc</keyword>
<accession>A0A8K0X297</accession>
<dbReference type="GO" id="GO:0000978">
    <property type="term" value="F:RNA polymerase II cis-regulatory region sequence-specific DNA binding"/>
    <property type="evidence" value="ECO:0007669"/>
    <property type="project" value="InterPro"/>
</dbReference>
<evidence type="ECO:0000256" key="1">
    <source>
        <dbReference type="ARBA" id="ARBA00004123"/>
    </source>
</evidence>
<keyword evidence="3" id="KW-0677">Repeat</keyword>
<dbReference type="EMBL" id="JAGPXD010000005">
    <property type="protein sequence ID" value="KAH7354398.1"/>
    <property type="molecule type" value="Genomic_DNA"/>
</dbReference>
<dbReference type="InterPro" id="IPR036236">
    <property type="entry name" value="Znf_C2H2_sf"/>
</dbReference>
<feature type="region of interest" description="Disordered" evidence="8">
    <location>
        <begin position="1"/>
        <end position="32"/>
    </location>
</feature>
<gene>
    <name evidence="10" type="ORF">B0T11DRAFT_127554</name>
</gene>
<proteinExistence type="predicted"/>
<evidence type="ECO:0000259" key="9">
    <source>
        <dbReference type="PROSITE" id="PS50157"/>
    </source>
</evidence>
<dbReference type="Pfam" id="PF04082">
    <property type="entry name" value="Fungal_trans"/>
    <property type="match status" value="1"/>
</dbReference>
<evidence type="ECO:0000313" key="11">
    <source>
        <dbReference type="Proteomes" id="UP000813385"/>
    </source>
</evidence>
<feature type="region of interest" description="Disordered" evidence="8">
    <location>
        <begin position="197"/>
        <end position="266"/>
    </location>
</feature>
<dbReference type="GO" id="GO:0005634">
    <property type="term" value="C:nucleus"/>
    <property type="evidence" value="ECO:0007669"/>
    <property type="project" value="UniProtKB-SubCell"/>
</dbReference>
<sequence length="823" mass="92511">MLSHGDAQQRQPVSPTKRRRRTKSVTGARECPHCGRTFKRTEHMERHVRTHTKEKPFICHCGAAFTRRDLLTRHQRITSHEDIPPEENPTPSAPAPGPSADHQLTNTTTASAATTTGVDPTQWPRPIQQHQVQTPAVMCSLNHGNGDMASQAYQQNILPPHFFDNSAVDGVGTGFDAQFREFANFLDGVGLPAEWSPYFHGPEKDDTLDPSLRDTDDESLTRSQRTGTPFSSWLPSAPAKNCMPHDLTDSSPRSQDGDSQPFRVTDEQRARLIVATETFRDVLDPAFKFPSRHALTRYVTSFFEGFHSHMPFIHAPSWRISDHSLELILGIAALGSQYCFERRNSERLFHAGQAILVERIRHEADKIGPKSRSYLGLQDPSPFKGALRTEQVTPQPSRDWGSWEPIETVRALVLLMGYATWEPKVSLLQEAFTLQGLLAQVLRDVGLGEESPDAFSDDNSASQSAWESWVHQESVRRAKLIAFSFLHTHSIAYNVYPVLRSNEINLRLPCSTKEWKASSPSQWQLARRETSKQQLLFQHALSLLLKKPGDGTGALDPIPTPLGNYVLLHGLLQRIYIVRDLCLPVMDHSTQLPAEEVDKLESGLRSWTSGWQQAPESTLDPNNENGPIPFTSSSLLGLAYVRIYLHLGPYRLLETRDPKRIAHAIAQSPAVHRSDGVVTALLYSTHMLSIPVRLGVDRVARSQAFFWSVRHSLAGLECAVLLSKWLFSLTETITTTPLTDSEDRILHWVWCIVDEACMTVDFEPEEYGGCVQREPRSLGLAVLMIWAHFFKSNTQWPFINIMGQSLREYRELILQGHGANLPG</sequence>
<name>A0A8K0X297_9PEZI</name>
<reference evidence="10" key="1">
    <citation type="journal article" date="2021" name="Nat. Commun.">
        <title>Genetic determinants of endophytism in the Arabidopsis root mycobiome.</title>
        <authorList>
            <person name="Mesny F."/>
            <person name="Miyauchi S."/>
            <person name="Thiergart T."/>
            <person name="Pickel B."/>
            <person name="Atanasova L."/>
            <person name="Karlsson M."/>
            <person name="Huettel B."/>
            <person name="Barry K.W."/>
            <person name="Haridas S."/>
            <person name="Chen C."/>
            <person name="Bauer D."/>
            <person name="Andreopoulos W."/>
            <person name="Pangilinan J."/>
            <person name="LaButti K."/>
            <person name="Riley R."/>
            <person name="Lipzen A."/>
            <person name="Clum A."/>
            <person name="Drula E."/>
            <person name="Henrissat B."/>
            <person name="Kohler A."/>
            <person name="Grigoriev I.V."/>
            <person name="Martin F.M."/>
            <person name="Hacquard S."/>
        </authorList>
    </citation>
    <scope>NUCLEOTIDE SEQUENCE</scope>
    <source>
        <strain evidence="10">MPI-CAGE-AT-0016</strain>
    </source>
</reference>
<feature type="region of interest" description="Disordered" evidence="8">
    <location>
        <begin position="79"/>
        <end position="104"/>
    </location>
</feature>
<organism evidence="10 11">
    <name type="scientific">Plectosphaerella cucumerina</name>
    <dbReference type="NCBI Taxonomy" id="40658"/>
    <lineage>
        <taxon>Eukaryota</taxon>
        <taxon>Fungi</taxon>
        <taxon>Dikarya</taxon>
        <taxon>Ascomycota</taxon>
        <taxon>Pezizomycotina</taxon>
        <taxon>Sordariomycetes</taxon>
        <taxon>Hypocreomycetidae</taxon>
        <taxon>Glomerellales</taxon>
        <taxon>Plectosphaerellaceae</taxon>
        <taxon>Plectosphaerella</taxon>
    </lineage>
</organism>
<evidence type="ECO:0000256" key="5">
    <source>
        <dbReference type="ARBA" id="ARBA00022833"/>
    </source>
</evidence>
<evidence type="ECO:0000256" key="8">
    <source>
        <dbReference type="SAM" id="MobiDB-lite"/>
    </source>
</evidence>
<feature type="compositionally biased region" description="Polar residues" evidence="8">
    <location>
        <begin position="249"/>
        <end position="258"/>
    </location>
</feature>
<dbReference type="Proteomes" id="UP000813385">
    <property type="component" value="Unassembled WGS sequence"/>
</dbReference>
<dbReference type="PROSITE" id="PS00028">
    <property type="entry name" value="ZINC_FINGER_C2H2_1"/>
    <property type="match status" value="1"/>
</dbReference>
<comment type="caution">
    <text evidence="10">The sequence shown here is derived from an EMBL/GenBank/DDBJ whole genome shotgun (WGS) entry which is preliminary data.</text>
</comment>
<dbReference type="OrthoDB" id="654211at2759"/>
<feature type="compositionally biased region" description="Polar residues" evidence="8">
    <location>
        <begin position="221"/>
        <end position="234"/>
    </location>
</feature>
<evidence type="ECO:0000256" key="7">
    <source>
        <dbReference type="PROSITE-ProRule" id="PRU00042"/>
    </source>
</evidence>
<keyword evidence="4 7" id="KW-0863">Zinc-finger</keyword>
<keyword evidence="6" id="KW-0539">Nucleus</keyword>
<dbReference type="Pfam" id="PF00096">
    <property type="entry name" value="zf-C2H2"/>
    <property type="match status" value="1"/>
</dbReference>
<keyword evidence="2" id="KW-0479">Metal-binding</keyword>
<keyword evidence="11" id="KW-1185">Reference proteome</keyword>
<evidence type="ECO:0000256" key="6">
    <source>
        <dbReference type="ARBA" id="ARBA00023242"/>
    </source>
</evidence>
<dbReference type="InterPro" id="IPR013087">
    <property type="entry name" value="Znf_C2H2_type"/>
</dbReference>
<feature type="domain" description="C2H2-type" evidence="9">
    <location>
        <begin position="57"/>
        <end position="85"/>
    </location>
</feature>
<dbReference type="GO" id="GO:0000785">
    <property type="term" value="C:chromatin"/>
    <property type="evidence" value="ECO:0007669"/>
    <property type="project" value="TreeGrafter"/>
</dbReference>
<feature type="compositionally biased region" description="Basic and acidic residues" evidence="8">
    <location>
        <begin position="201"/>
        <end position="214"/>
    </location>
</feature>
<evidence type="ECO:0000256" key="3">
    <source>
        <dbReference type="ARBA" id="ARBA00022737"/>
    </source>
</evidence>
<protein>
    <submittedName>
        <fullName evidence="10">C2H2 type zinc finger domain-containing protein</fullName>
    </submittedName>
</protein>
<evidence type="ECO:0000313" key="10">
    <source>
        <dbReference type="EMBL" id="KAH7354398.1"/>
    </source>
</evidence>
<dbReference type="CDD" id="cd12148">
    <property type="entry name" value="fungal_TF_MHR"/>
    <property type="match status" value="1"/>
</dbReference>
<dbReference type="GO" id="GO:0008270">
    <property type="term" value="F:zinc ion binding"/>
    <property type="evidence" value="ECO:0007669"/>
    <property type="project" value="UniProtKB-KW"/>
</dbReference>
<dbReference type="FunFam" id="3.30.160.60:FF:002343">
    <property type="entry name" value="Zinc finger protein 33A"/>
    <property type="match status" value="1"/>
</dbReference>
<dbReference type="InterPro" id="IPR007219">
    <property type="entry name" value="XnlR_reg_dom"/>
</dbReference>
<dbReference type="PANTHER" id="PTHR40626:SF10">
    <property type="entry name" value="C2H2-TYPE DOMAIN-CONTAINING PROTEIN"/>
    <property type="match status" value="1"/>
</dbReference>
<feature type="domain" description="C2H2-type" evidence="9">
    <location>
        <begin position="29"/>
        <end position="56"/>
    </location>
</feature>
<dbReference type="PROSITE" id="PS50157">
    <property type="entry name" value="ZINC_FINGER_C2H2_2"/>
    <property type="match status" value="2"/>
</dbReference>
<dbReference type="GO" id="GO:0000981">
    <property type="term" value="F:DNA-binding transcription factor activity, RNA polymerase II-specific"/>
    <property type="evidence" value="ECO:0007669"/>
    <property type="project" value="InterPro"/>
</dbReference>
<dbReference type="AlphaFoldDB" id="A0A8K0X297"/>
<dbReference type="SMART" id="SM00355">
    <property type="entry name" value="ZnF_C2H2"/>
    <property type="match status" value="2"/>
</dbReference>
<dbReference type="GO" id="GO:0006351">
    <property type="term" value="P:DNA-templated transcription"/>
    <property type="evidence" value="ECO:0007669"/>
    <property type="project" value="InterPro"/>
</dbReference>